<feature type="domain" description="AMP-binding enzyme C-terminal" evidence="4">
    <location>
        <begin position="427"/>
        <end position="503"/>
    </location>
</feature>
<evidence type="ECO:0000259" key="3">
    <source>
        <dbReference type="Pfam" id="PF00501"/>
    </source>
</evidence>
<dbReference type="InterPro" id="IPR042099">
    <property type="entry name" value="ANL_N_sf"/>
</dbReference>
<dbReference type="Gene3D" id="3.40.50.12780">
    <property type="entry name" value="N-terminal domain of ligase-like"/>
    <property type="match status" value="1"/>
</dbReference>
<dbReference type="CDD" id="cd17631">
    <property type="entry name" value="FACL_FadD13-like"/>
    <property type="match status" value="1"/>
</dbReference>
<evidence type="ECO:0000313" key="6">
    <source>
        <dbReference type="Proteomes" id="UP000623967"/>
    </source>
</evidence>
<dbReference type="InterPro" id="IPR020845">
    <property type="entry name" value="AMP-binding_CS"/>
</dbReference>
<protein>
    <submittedName>
        <fullName evidence="5">Fatty acid--CoA ligase</fullName>
    </submittedName>
</protein>
<keyword evidence="6" id="KW-1185">Reference proteome</keyword>
<evidence type="ECO:0000259" key="4">
    <source>
        <dbReference type="Pfam" id="PF13193"/>
    </source>
</evidence>
<evidence type="ECO:0000313" key="5">
    <source>
        <dbReference type="EMBL" id="MBL4953644.1"/>
    </source>
</evidence>
<dbReference type="PANTHER" id="PTHR43201">
    <property type="entry name" value="ACYL-COA SYNTHETASE"/>
    <property type="match status" value="1"/>
</dbReference>
<dbReference type="PANTHER" id="PTHR43201:SF5">
    <property type="entry name" value="MEDIUM-CHAIN ACYL-COA LIGASE ACSF2, MITOCHONDRIAL"/>
    <property type="match status" value="1"/>
</dbReference>
<comment type="caution">
    <text evidence="5">The sequence shown here is derived from an EMBL/GenBank/DDBJ whole genome shotgun (WGS) entry which is preliminary data.</text>
</comment>
<dbReference type="InterPro" id="IPR025110">
    <property type="entry name" value="AMP-bd_C"/>
</dbReference>
<dbReference type="RefSeq" id="WP_202654911.1">
    <property type="nucleotide sequence ID" value="NZ_JAESWB010000233.1"/>
</dbReference>
<dbReference type="GO" id="GO:0016874">
    <property type="term" value="F:ligase activity"/>
    <property type="evidence" value="ECO:0007669"/>
    <property type="project" value="UniProtKB-KW"/>
</dbReference>
<dbReference type="SUPFAM" id="SSF56801">
    <property type="entry name" value="Acetyl-CoA synthetase-like"/>
    <property type="match status" value="1"/>
</dbReference>
<proteinExistence type="inferred from homology"/>
<accession>A0ABS1TRJ5</accession>
<dbReference type="NCBIfam" id="NF004837">
    <property type="entry name" value="PRK06187.1"/>
    <property type="match status" value="1"/>
</dbReference>
<dbReference type="PROSITE" id="PS00455">
    <property type="entry name" value="AMP_BINDING"/>
    <property type="match status" value="1"/>
</dbReference>
<sequence>MTTTIGKIFDLTVKKYPNKEALYDVRKNLRYTFKEWSEQVNRLANALLKEGVKKGDRVSTFTFNTEELGTAFFACAKIGAIFNPINFRLTPEEVAFILSDATPKAVLFEKALEPVVSSIAGRFPQISFWFIDEEPPAYAASYKEKVAAASTDDIQAEVDENDVYAFIYTSGTTGRPKGVMHSHRNMVDQALLCIAAQKLEKEDVGLVTAPMFHCAELHCAFLPRINAGAKNVILHQFNPKAILSLIEQEKITKFFAAPTMWNMLLQEDLSQYDLSSLKIGLYGAAPMAPSLVHALHDRLGISLIQAYGMTEMGPAITFLSEKDQLRKAGSAGQAALNHDIRVVRTREDGPSDPDDVVPTGETGEIVVKGPCMMLGYYNRKEATEKAMYKGWYHSGDIGYLDEEGYLFVNDRVDDMIISGGENIYPREVEDLLHSHPGVLDVAVVGQPDDRWGETVSAFVVKKDPNVTEQDLDEFCKNSNSLANYKRPRKYVFCEALPRNASGKIQKFVLRKQLEELFTQGS</sequence>
<gene>
    <name evidence="5" type="ORF">JK635_15755</name>
</gene>
<dbReference type="InterPro" id="IPR000873">
    <property type="entry name" value="AMP-dep_synth/lig_dom"/>
</dbReference>
<name>A0ABS1TRJ5_9BACI</name>
<evidence type="ECO:0000256" key="1">
    <source>
        <dbReference type="ARBA" id="ARBA00006432"/>
    </source>
</evidence>
<keyword evidence="2 5" id="KW-0436">Ligase</keyword>
<dbReference type="Pfam" id="PF00501">
    <property type="entry name" value="AMP-binding"/>
    <property type="match status" value="1"/>
</dbReference>
<dbReference type="InterPro" id="IPR045851">
    <property type="entry name" value="AMP-bd_C_sf"/>
</dbReference>
<dbReference type="Proteomes" id="UP000623967">
    <property type="component" value="Unassembled WGS sequence"/>
</dbReference>
<comment type="similarity">
    <text evidence="1">Belongs to the ATP-dependent AMP-binding enzyme family.</text>
</comment>
<evidence type="ECO:0000256" key="2">
    <source>
        <dbReference type="ARBA" id="ARBA00022598"/>
    </source>
</evidence>
<feature type="domain" description="AMP-dependent synthetase/ligase" evidence="3">
    <location>
        <begin position="10"/>
        <end position="377"/>
    </location>
</feature>
<dbReference type="Gene3D" id="3.30.300.30">
    <property type="match status" value="1"/>
</dbReference>
<reference evidence="5 6" key="1">
    <citation type="submission" date="2021-01" db="EMBL/GenBank/DDBJ databases">
        <title>Genome public.</title>
        <authorList>
            <person name="Liu C."/>
            <person name="Sun Q."/>
        </authorList>
    </citation>
    <scope>NUCLEOTIDE SEQUENCE [LARGE SCALE GENOMIC DNA]</scope>
    <source>
        <strain evidence="5 6">YIM B02564</strain>
    </source>
</reference>
<organism evidence="5 6">
    <name type="scientific">Neobacillus paridis</name>
    <dbReference type="NCBI Taxonomy" id="2803862"/>
    <lineage>
        <taxon>Bacteria</taxon>
        <taxon>Bacillati</taxon>
        <taxon>Bacillota</taxon>
        <taxon>Bacilli</taxon>
        <taxon>Bacillales</taxon>
        <taxon>Bacillaceae</taxon>
        <taxon>Neobacillus</taxon>
    </lineage>
</organism>
<dbReference type="Pfam" id="PF13193">
    <property type="entry name" value="AMP-binding_C"/>
    <property type="match status" value="1"/>
</dbReference>
<dbReference type="EMBL" id="JAESWB010000233">
    <property type="protein sequence ID" value="MBL4953644.1"/>
    <property type="molecule type" value="Genomic_DNA"/>
</dbReference>